<dbReference type="InterPro" id="IPR014729">
    <property type="entry name" value="Rossmann-like_a/b/a_fold"/>
</dbReference>
<accession>A0A448KFZ4</accession>
<dbReference type="Proteomes" id="UP000276899">
    <property type="component" value="Chromosome"/>
</dbReference>
<dbReference type="PANTHER" id="PTHR43284:SF1">
    <property type="entry name" value="ASPARAGINE SYNTHETASE"/>
    <property type="match status" value="1"/>
</dbReference>
<dbReference type="PANTHER" id="PTHR43284">
    <property type="entry name" value="ASPARAGINE SYNTHETASE (GLUTAMINE-HYDROLYZING)"/>
    <property type="match status" value="1"/>
</dbReference>
<keyword evidence="3" id="KW-0028">Amino-acid biosynthesis</keyword>
<dbReference type="SUPFAM" id="SSF52402">
    <property type="entry name" value="Adenine nucleotide alpha hydrolases-like"/>
    <property type="match status" value="1"/>
</dbReference>
<gene>
    <name evidence="6" type="ORF">NCTC11923_02565</name>
</gene>
<dbReference type="GO" id="GO:0004066">
    <property type="term" value="F:asparagine synthase (glutamine-hydrolyzing) activity"/>
    <property type="evidence" value="ECO:0007669"/>
    <property type="project" value="UniProtKB-EC"/>
</dbReference>
<evidence type="ECO:0000256" key="1">
    <source>
        <dbReference type="ARBA" id="ARBA00005187"/>
    </source>
</evidence>
<dbReference type="InterPro" id="IPR001962">
    <property type="entry name" value="Asn_synthase"/>
</dbReference>
<name>A0A448KFZ4_9ACTO</name>
<keyword evidence="7" id="KW-1185">Reference proteome</keyword>
<dbReference type="EC" id="6.3.5.4" evidence="2"/>
<comment type="catalytic activity">
    <reaction evidence="4">
        <text>L-aspartate + L-glutamine + ATP + H2O = L-asparagine + L-glutamate + AMP + diphosphate + H(+)</text>
        <dbReference type="Rhea" id="RHEA:12228"/>
        <dbReference type="ChEBI" id="CHEBI:15377"/>
        <dbReference type="ChEBI" id="CHEBI:15378"/>
        <dbReference type="ChEBI" id="CHEBI:29985"/>
        <dbReference type="ChEBI" id="CHEBI:29991"/>
        <dbReference type="ChEBI" id="CHEBI:30616"/>
        <dbReference type="ChEBI" id="CHEBI:33019"/>
        <dbReference type="ChEBI" id="CHEBI:58048"/>
        <dbReference type="ChEBI" id="CHEBI:58359"/>
        <dbReference type="ChEBI" id="CHEBI:456215"/>
        <dbReference type="EC" id="6.3.5.4"/>
    </reaction>
</comment>
<reference evidence="6 7" key="1">
    <citation type="submission" date="2018-12" db="EMBL/GenBank/DDBJ databases">
        <authorList>
            <consortium name="Pathogen Informatics"/>
        </authorList>
    </citation>
    <scope>NUCLEOTIDE SEQUENCE [LARGE SCALE GENOMIC DNA]</scope>
    <source>
        <strain evidence="6 7">NCTC11923</strain>
    </source>
</reference>
<evidence type="ECO:0000259" key="5">
    <source>
        <dbReference type="Pfam" id="PF00733"/>
    </source>
</evidence>
<evidence type="ECO:0000313" key="6">
    <source>
        <dbReference type="EMBL" id="VEG75887.1"/>
    </source>
</evidence>
<keyword evidence="3" id="KW-0061">Asparagine biosynthesis</keyword>
<dbReference type="KEGG" id="asla:NCTC11923_02565"/>
<sequence length="525" mass="58400">MDNVQLSLTSPGWTNSADGSWLWRPVRGWDPGERVPGVVSASPGQRDGQWTVVRPRGQDLVLETDRARSHHLLFAYADSRWIVTDDPQHMRSHLGSWRRDHQAAEAFAHMALVPGSRTLVEGVGATESAATVVLRPDGSWEQRTWDSYRYAVEPITDEAEFDAAFDAALDRAVGRLLERTAGRSLVLPLSGGLDSRLLATWLRRLGAADIVAYTYGKPGDREGAVSRDVAAALDIPWLRIDLDVAEMARVWQGPEGARFQEQTWGMTSLPHVQDWYALRTLRRRSLIDEGAVILPGHTIVGNTHDEHLLGPAASRARVLAAIASHHTTLQGDGRAAGRLALLRRELLRTEALAPVTGERGAQELIEWFNIRERQAKYINASMKAYEAMGYDWALPMLDTEVWECWLRGSQELTATRAWYARYTSQRFSQATGQDQELYTAASTRLPAVPKRLALSVLRATGGDRALSRVRSVRAMLDHPMGFEAFATGISRPRQALRFATGTTTLGLWSELFLANRWGADLVPQD</sequence>
<dbReference type="STRING" id="1278298.GCA_000428685_00895"/>
<dbReference type="Pfam" id="PF00733">
    <property type="entry name" value="Asn_synthase"/>
    <property type="match status" value="1"/>
</dbReference>
<dbReference type="GO" id="GO:0006529">
    <property type="term" value="P:asparagine biosynthetic process"/>
    <property type="evidence" value="ECO:0007669"/>
    <property type="project" value="UniProtKB-KW"/>
</dbReference>
<dbReference type="RefSeq" id="WP_051280998.1">
    <property type="nucleotide sequence ID" value="NZ_CBCRWE010000026.1"/>
</dbReference>
<proteinExistence type="predicted"/>
<protein>
    <recommendedName>
        <fullName evidence="2">asparagine synthase (glutamine-hydrolyzing)</fullName>
        <ecNumber evidence="2">6.3.5.4</ecNumber>
    </recommendedName>
</protein>
<dbReference type="InterPro" id="IPR051786">
    <property type="entry name" value="ASN_synthetase/amidase"/>
</dbReference>
<evidence type="ECO:0000256" key="4">
    <source>
        <dbReference type="ARBA" id="ARBA00048741"/>
    </source>
</evidence>
<evidence type="ECO:0000313" key="7">
    <source>
        <dbReference type="Proteomes" id="UP000276899"/>
    </source>
</evidence>
<evidence type="ECO:0000256" key="3">
    <source>
        <dbReference type="ARBA" id="ARBA00022888"/>
    </source>
</evidence>
<dbReference type="EMBL" id="LR134363">
    <property type="protein sequence ID" value="VEG75887.1"/>
    <property type="molecule type" value="Genomic_DNA"/>
</dbReference>
<dbReference type="AlphaFoldDB" id="A0A448KFZ4"/>
<dbReference type="Gene3D" id="3.40.50.620">
    <property type="entry name" value="HUPs"/>
    <property type="match status" value="1"/>
</dbReference>
<comment type="pathway">
    <text evidence="1">Amino-acid biosynthesis; L-asparagine biosynthesis; L-asparagine from L-aspartate (L-Gln route): step 1/1.</text>
</comment>
<feature type="domain" description="Asparagine synthetase" evidence="5">
    <location>
        <begin position="165"/>
        <end position="286"/>
    </location>
</feature>
<organism evidence="6 7">
    <name type="scientific">Actinomyces slackii</name>
    <dbReference type="NCBI Taxonomy" id="52774"/>
    <lineage>
        <taxon>Bacteria</taxon>
        <taxon>Bacillati</taxon>
        <taxon>Actinomycetota</taxon>
        <taxon>Actinomycetes</taxon>
        <taxon>Actinomycetales</taxon>
        <taxon>Actinomycetaceae</taxon>
        <taxon>Actinomyces</taxon>
    </lineage>
</organism>
<evidence type="ECO:0000256" key="2">
    <source>
        <dbReference type="ARBA" id="ARBA00012737"/>
    </source>
</evidence>